<name>A0A556S8E4_9GAMM</name>
<dbReference type="InterPro" id="IPR029052">
    <property type="entry name" value="Metallo-depent_PP-like"/>
</dbReference>
<evidence type="ECO:0000313" key="3">
    <source>
        <dbReference type="EMBL" id="TSJ97409.1"/>
    </source>
</evidence>
<keyword evidence="1" id="KW-0812">Transmembrane</keyword>
<protein>
    <submittedName>
        <fullName evidence="3">Metallophosphoesterase</fullName>
    </submittedName>
</protein>
<dbReference type="RefSeq" id="WP_144092959.1">
    <property type="nucleotide sequence ID" value="NZ_VMHM01000017.1"/>
</dbReference>
<keyword evidence="1" id="KW-1133">Transmembrane helix</keyword>
<dbReference type="CDD" id="cd07385">
    <property type="entry name" value="MPP_YkuE_C"/>
    <property type="match status" value="1"/>
</dbReference>
<evidence type="ECO:0000313" key="4">
    <source>
        <dbReference type="Proteomes" id="UP000319483"/>
    </source>
</evidence>
<proteinExistence type="predicted"/>
<keyword evidence="1" id="KW-0472">Membrane</keyword>
<gene>
    <name evidence="3" type="ORF">FPQ15_11960</name>
</gene>
<feature type="transmembrane region" description="Helical" evidence="1">
    <location>
        <begin position="104"/>
        <end position="122"/>
    </location>
</feature>
<dbReference type="GO" id="GO:0016787">
    <property type="term" value="F:hydrolase activity"/>
    <property type="evidence" value="ECO:0007669"/>
    <property type="project" value="InterPro"/>
</dbReference>
<dbReference type="PANTHER" id="PTHR31302:SF0">
    <property type="entry name" value="TRANSMEMBRANE PROTEIN WITH METALLOPHOSPHOESTERASE DOMAIN"/>
    <property type="match status" value="1"/>
</dbReference>
<evidence type="ECO:0000256" key="1">
    <source>
        <dbReference type="SAM" id="Phobius"/>
    </source>
</evidence>
<organism evidence="3 4">
    <name type="scientific">Gilliamella apicola</name>
    <dbReference type="NCBI Taxonomy" id="1196095"/>
    <lineage>
        <taxon>Bacteria</taxon>
        <taxon>Pseudomonadati</taxon>
        <taxon>Pseudomonadota</taxon>
        <taxon>Gammaproteobacteria</taxon>
        <taxon>Orbales</taxon>
        <taxon>Orbaceae</taxon>
        <taxon>Gilliamella</taxon>
    </lineage>
</organism>
<comment type="caution">
    <text evidence="3">The sequence shown here is derived from an EMBL/GenBank/DDBJ whole genome shotgun (WGS) entry which is preliminary data.</text>
</comment>
<dbReference type="InterPro" id="IPR004843">
    <property type="entry name" value="Calcineurin-like_PHP"/>
</dbReference>
<accession>A0A556S8E4</accession>
<feature type="transmembrane region" description="Helical" evidence="1">
    <location>
        <begin position="36"/>
        <end position="60"/>
    </location>
</feature>
<feature type="domain" description="Calcineurin-like phosphoesterase" evidence="2">
    <location>
        <begin position="146"/>
        <end position="319"/>
    </location>
</feature>
<evidence type="ECO:0000259" key="2">
    <source>
        <dbReference type="Pfam" id="PF00149"/>
    </source>
</evidence>
<dbReference type="SUPFAM" id="SSF56300">
    <property type="entry name" value="Metallo-dependent phosphatases"/>
    <property type="match status" value="1"/>
</dbReference>
<dbReference type="AlphaFoldDB" id="A0A556S8E4"/>
<dbReference type="EMBL" id="VMHM01000017">
    <property type="protein sequence ID" value="TSJ97409.1"/>
    <property type="molecule type" value="Genomic_DNA"/>
</dbReference>
<dbReference type="InterPro" id="IPR051158">
    <property type="entry name" value="Metallophosphoesterase_sf"/>
</dbReference>
<dbReference type="Pfam" id="PF00149">
    <property type="entry name" value="Metallophos"/>
    <property type="match status" value="1"/>
</dbReference>
<feature type="transmembrane region" description="Helical" evidence="1">
    <location>
        <begin position="66"/>
        <end position="92"/>
    </location>
</feature>
<dbReference type="PANTHER" id="PTHR31302">
    <property type="entry name" value="TRANSMEMBRANE PROTEIN WITH METALLOPHOSPHOESTERASE DOMAIN-RELATED"/>
    <property type="match status" value="1"/>
</dbReference>
<sequence length="389" mass="44769">MTITAFIAISIAIIISGLMAVYLGKRWQFWFNFSLTSYYQIVYWTVVILAGLSIVLSRLSENISTYWLPLILNTVCAIMICSVFMSLIFDIGRWISKKRLKPQLATKVVYILGVFSLFYYGHEMAIEPSVVNYQVKIDKRAKVNKLRIVQLSDIHINDMTSSDRIQDMVDKVNQLNADFIVITGDTLDRRLQPFTEKGFDKQFQQFKSKYGTYIIFGNHEYLNIKEENNHEQDIINAFKHADMKVLKDDVVYLDNVGITFIGRDDFSSSNYDIKRASLSDLIMFSNTDEPIILLDHQPHDLNEPANLGVDLMISGHTHAGQVFPINLIEKLIYKNNYGIYKNTKQHFTSIVSSGFGFWGPPIRLMTCSEIVVIDVTFDEKPTEFFNFSM</sequence>
<feature type="transmembrane region" description="Helical" evidence="1">
    <location>
        <begin position="6"/>
        <end position="24"/>
    </location>
</feature>
<reference evidence="3 4" key="1">
    <citation type="submission" date="2019-07" db="EMBL/GenBank/DDBJ databases">
        <title>Gilliamella genomes.</title>
        <authorList>
            <person name="Zheng H."/>
        </authorList>
    </citation>
    <scope>NUCLEOTIDE SEQUENCE [LARGE SCALE GENOMIC DNA]</scope>
    <source>
        <strain evidence="3 4">W8127</strain>
    </source>
</reference>
<dbReference type="Gene3D" id="3.60.21.10">
    <property type="match status" value="1"/>
</dbReference>
<dbReference type="Proteomes" id="UP000319483">
    <property type="component" value="Unassembled WGS sequence"/>
</dbReference>